<name>A0A5M3Q2Z0_9GAMM</name>
<reference evidence="1 2" key="1">
    <citation type="journal article" date="2019" name="J. Gen. Appl. Microbiol.">
        <title>Aerobic degradation of cis-dichloroethene by the marine bacterium Marinobacter salsuginis strain 5N-3.</title>
        <authorList>
            <person name="Inoue Y."/>
            <person name="Fukunaga Y."/>
            <person name="Katsumata H."/>
            <person name="Ohji S."/>
            <person name="Hosoyama A."/>
            <person name="Mori K."/>
            <person name="Ando K."/>
        </authorList>
    </citation>
    <scope>NUCLEOTIDE SEQUENCE [LARGE SCALE GENOMIC DNA]</scope>
    <source>
        <strain evidence="1 2">NBRC 109114</strain>
    </source>
</reference>
<dbReference type="EMBL" id="BGZI01000018">
    <property type="protein sequence ID" value="GBO89030.1"/>
    <property type="molecule type" value="Genomic_DNA"/>
</dbReference>
<dbReference type="AlphaFoldDB" id="A0A5M3Q2Z0"/>
<dbReference type="Proteomes" id="UP000387223">
    <property type="component" value="Unassembled WGS sequence"/>
</dbReference>
<proteinExistence type="predicted"/>
<organism evidence="1 2">
    <name type="scientific">Marinobacter salsuginis</name>
    <dbReference type="NCBI Taxonomy" id="418719"/>
    <lineage>
        <taxon>Bacteria</taxon>
        <taxon>Pseudomonadati</taxon>
        <taxon>Pseudomonadota</taxon>
        <taxon>Gammaproteobacteria</taxon>
        <taxon>Pseudomonadales</taxon>
        <taxon>Marinobacteraceae</taxon>
        <taxon>Marinobacter</taxon>
    </lineage>
</organism>
<accession>A0A5M3Q2Z0</accession>
<protein>
    <submittedName>
        <fullName evidence="1">Uncharacterized protein</fullName>
    </submittedName>
</protein>
<evidence type="ECO:0000313" key="1">
    <source>
        <dbReference type="EMBL" id="GBO89030.1"/>
    </source>
</evidence>
<gene>
    <name evidence="1" type="ORF">MSSD14B_26980</name>
</gene>
<comment type="caution">
    <text evidence="1">The sequence shown here is derived from an EMBL/GenBank/DDBJ whole genome shotgun (WGS) entry which is preliminary data.</text>
</comment>
<evidence type="ECO:0000313" key="2">
    <source>
        <dbReference type="Proteomes" id="UP000387223"/>
    </source>
</evidence>
<sequence length="65" mass="7376">MLIHGTRAVIAKLANKDDRLSRWAKELVERRGYKRAAVALAAKNARIIWALLMNQSEFKTQPVEG</sequence>